<evidence type="ECO:0000256" key="7">
    <source>
        <dbReference type="RuleBase" id="RU000394"/>
    </source>
</evidence>
<dbReference type="Proteomes" id="UP001642484">
    <property type="component" value="Unassembled WGS sequence"/>
</dbReference>
<evidence type="ECO:0000256" key="3">
    <source>
        <dbReference type="ARBA" id="ARBA00022840"/>
    </source>
</evidence>
<dbReference type="InterPro" id="IPR019821">
    <property type="entry name" value="Kinesin_motor_CS"/>
</dbReference>
<keyword evidence="11" id="KW-1185">Reference proteome</keyword>
<keyword evidence="5 6" id="KW-0505">Motor protein</keyword>
<name>A0ABP0H8C7_9DINO</name>
<evidence type="ECO:0000256" key="5">
    <source>
        <dbReference type="ARBA" id="ARBA00023175"/>
    </source>
</evidence>
<feature type="compositionally biased region" description="Pro residues" evidence="8">
    <location>
        <begin position="8"/>
        <end position="21"/>
    </location>
</feature>
<dbReference type="PANTHER" id="PTHR47968:SF13">
    <property type="entry name" value="KINESIN-LIKE PROTEIN KIF19 ISOFORM X1"/>
    <property type="match status" value="1"/>
</dbReference>
<evidence type="ECO:0000313" key="11">
    <source>
        <dbReference type="Proteomes" id="UP001642484"/>
    </source>
</evidence>
<dbReference type="Gene3D" id="3.40.850.10">
    <property type="entry name" value="Kinesin motor domain"/>
    <property type="match status" value="1"/>
</dbReference>
<organism evidence="10 11">
    <name type="scientific">Durusdinium trenchii</name>
    <dbReference type="NCBI Taxonomy" id="1381693"/>
    <lineage>
        <taxon>Eukaryota</taxon>
        <taxon>Sar</taxon>
        <taxon>Alveolata</taxon>
        <taxon>Dinophyceae</taxon>
        <taxon>Suessiales</taxon>
        <taxon>Symbiodiniaceae</taxon>
        <taxon>Durusdinium</taxon>
    </lineage>
</organism>
<feature type="domain" description="Kinesin motor" evidence="9">
    <location>
        <begin position="65"/>
        <end position="400"/>
    </location>
</feature>
<feature type="region of interest" description="Disordered" evidence="8">
    <location>
        <begin position="687"/>
        <end position="898"/>
    </location>
</feature>
<feature type="compositionally biased region" description="Basic residues" evidence="8">
    <location>
        <begin position="809"/>
        <end position="820"/>
    </location>
</feature>
<dbReference type="SMART" id="SM00129">
    <property type="entry name" value="KISc"/>
    <property type="match status" value="1"/>
</dbReference>
<feature type="region of interest" description="Disordered" evidence="8">
    <location>
        <begin position="487"/>
        <end position="518"/>
    </location>
</feature>
<evidence type="ECO:0000256" key="6">
    <source>
        <dbReference type="PROSITE-ProRule" id="PRU00283"/>
    </source>
</evidence>
<comment type="caution">
    <text evidence="10">The sequence shown here is derived from an EMBL/GenBank/DDBJ whole genome shotgun (WGS) entry which is preliminary data.</text>
</comment>
<dbReference type="PANTHER" id="PTHR47968">
    <property type="entry name" value="CENTROMERE PROTEIN E"/>
    <property type="match status" value="1"/>
</dbReference>
<feature type="binding site" evidence="6">
    <location>
        <begin position="159"/>
        <end position="166"/>
    </location>
    <ligand>
        <name>ATP</name>
        <dbReference type="ChEBI" id="CHEBI:30616"/>
    </ligand>
</feature>
<dbReference type="SUPFAM" id="SSF52540">
    <property type="entry name" value="P-loop containing nucleoside triphosphate hydrolases"/>
    <property type="match status" value="1"/>
</dbReference>
<dbReference type="Pfam" id="PF00225">
    <property type="entry name" value="Kinesin"/>
    <property type="match status" value="1"/>
</dbReference>
<keyword evidence="1 7" id="KW-0493">Microtubule</keyword>
<keyword evidence="2 6" id="KW-0547">Nucleotide-binding</keyword>
<feature type="compositionally biased region" description="Polar residues" evidence="8">
    <location>
        <begin position="487"/>
        <end position="508"/>
    </location>
</feature>
<dbReference type="InterPro" id="IPR036961">
    <property type="entry name" value="Kinesin_motor_dom_sf"/>
</dbReference>
<feature type="compositionally biased region" description="Basic and acidic residues" evidence="8">
    <location>
        <begin position="798"/>
        <end position="808"/>
    </location>
</feature>
<sequence>MRPHDAHAPPPPSGLPPPRPPGHGQERHRFPSKVRSLSEGPADGRASRELGEEEEGSSSKPGGHNILVAVRSRALLPQERSAGGHAIITICNGTTVILEDPHTTAADDYLRLNKSKERRYHFDQALEETAQNLEVYERTTRFLIPSVIQGFNATVFAYGATSAGKTHTMLGYPGEPGIMLLTLRDLFSEVANQKSNLHFEIKCSFLEVYNENVRDLLRPDSDFLDIREDPVKGMCVAGISEVGGLESAEEIMALLHQGNKNRTTEATGANVTSSRSHAVLQVMVHQRDKTADIVAHVNLGKLSMIDLAGSERASQTNNKGMRMIEGANINRSLLALGNCITALSSAVVFVPYRDSKMTRLLKDSLGGNCRTVMIANVSPCHINYEDTHNTLKYANRAKNIKTKAVRNVVQVNYHVSKYTEIIKDLRSEIQELKAKLAVPEAHPDMGEEELDTKQSVKWKHELMQNFEERVRIKRRLIDLAHETKNQMMQKSHAQVGISQWESGRQAQSDGDMDGQRTPPNIRELQEQLKFIKSELARTEETTRVLEGMLHENQEKAERLQAELPRRVKNKDMRAFLGLISRIYVMEVENMDMQEMVDVTGPLLEQKELEAEALRLQIQMRDRVIEEQDQLLQAEGKAQLAKPDGWINVVAKPARRAPSTVRWLEEDDLGLDDSPLARRRHGSGRGYGALGFFADQPRDFPPEPPSARERLPDRARNKSGGTPPASNSFSSAEFGEARPLDVAGRGLGPPRPAAAEEKEVSLARAADVEGDLDPRLPVVEGQNLMGAALNGESTPTEGLGRDVAPEITKRPARGRTGRKRQPKADREVERPLQLQVEASALRRDPGPEDSQGSGSEREHASSASPHPVVKDVAAERRGLLSKLSKRMKSVENASAKDMY</sequence>
<keyword evidence="4" id="KW-0175">Coiled coil</keyword>
<feature type="region of interest" description="Disordered" evidence="8">
    <location>
        <begin position="1"/>
        <end position="65"/>
    </location>
</feature>
<evidence type="ECO:0000313" key="10">
    <source>
        <dbReference type="EMBL" id="CAK8986443.1"/>
    </source>
</evidence>
<evidence type="ECO:0000256" key="2">
    <source>
        <dbReference type="ARBA" id="ARBA00022741"/>
    </source>
</evidence>
<evidence type="ECO:0000256" key="8">
    <source>
        <dbReference type="SAM" id="MobiDB-lite"/>
    </source>
</evidence>
<feature type="compositionally biased region" description="Basic and acidic residues" evidence="8">
    <location>
        <begin position="867"/>
        <end position="877"/>
    </location>
</feature>
<dbReference type="InterPro" id="IPR001752">
    <property type="entry name" value="Kinesin_motor_dom"/>
</dbReference>
<evidence type="ECO:0000259" key="9">
    <source>
        <dbReference type="PROSITE" id="PS50067"/>
    </source>
</evidence>
<feature type="compositionally biased region" description="Basic and acidic residues" evidence="8">
    <location>
        <begin position="695"/>
        <end position="715"/>
    </location>
</feature>
<keyword evidence="3 6" id="KW-0067">ATP-binding</keyword>
<evidence type="ECO:0000256" key="4">
    <source>
        <dbReference type="ARBA" id="ARBA00023054"/>
    </source>
</evidence>
<comment type="similarity">
    <text evidence="6 7">Belongs to the TRAFAC class myosin-kinesin ATPase superfamily. Kinesin family.</text>
</comment>
<evidence type="ECO:0000256" key="1">
    <source>
        <dbReference type="ARBA" id="ARBA00022701"/>
    </source>
</evidence>
<reference evidence="10 11" key="1">
    <citation type="submission" date="2024-02" db="EMBL/GenBank/DDBJ databases">
        <authorList>
            <person name="Chen Y."/>
            <person name="Shah S."/>
            <person name="Dougan E. K."/>
            <person name="Thang M."/>
            <person name="Chan C."/>
        </authorList>
    </citation>
    <scope>NUCLEOTIDE SEQUENCE [LARGE SCALE GENOMIC DNA]</scope>
</reference>
<protein>
    <recommendedName>
        <fullName evidence="7">Kinesin-like protein</fullName>
    </recommendedName>
</protein>
<gene>
    <name evidence="10" type="ORF">CCMP2556_LOCUS512</name>
</gene>
<dbReference type="PRINTS" id="PR00380">
    <property type="entry name" value="KINESINHEAVY"/>
</dbReference>
<dbReference type="EMBL" id="CAXAMN010000114">
    <property type="protein sequence ID" value="CAK8986443.1"/>
    <property type="molecule type" value="Genomic_DNA"/>
</dbReference>
<accession>A0ABP0H8C7</accession>
<dbReference type="InterPro" id="IPR027417">
    <property type="entry name" value="P-loop_NTPase"/>
</dbReference>
<dbReference type="PROSITE" id="PS50067">
    <property type="entry name" value="KINESIN_MOTOR_2"/>
    <property type="match status" value="1"/>
</dbReference>
<dbReference type="PROSITE" id="PS00411">
    <property type="entry name" value="KINESIN_MOTOR_1"/>
    <property type="match status" value="1"/>
</dbReference>
<dbReference type="InterPro" id="IPR027640">
    <property type="entry name" value="Kinesin-like_fam"/>
</dbReference>
<proteinExistence type="inferred from homology"/>